<dbReference type="RefSeq" id="WP_164456527.1">
    <property type="nucleotide sequence ID" value="NZ_JAAIJQ010000172.1"/>
</dbReference>
<reference evidence="2 3" key="1">
    <citation type="submission" date="2020-02" db="EMBL/GenBank/DDBJ databases">
        <title>Genome sequences of Thiorhodococcus mannitoliphagus and Thiorhodococcus minor, purple sulfur photosynthetic bacteria in the gammaproteobacterial family, Chromatiaceae.</title>
        <authorList>
            <person name="Aviles F.A."/>
            <person name="Meyer T.E."/>
            <person name="Kyndt J.A."/>
        </authorList>
    </citation>
    <scope>NUCLEOTIDE SEQUENCE [LARGE SCALE GENOMIC DNA]</scope>
    <source>
        <strain evidence="2 3">DSM 11518</strain>
    </source>
</reference>
<comment type="caution">
    <text evidence="2">The sequence shown here is derived from an EMBL/GenBank/DDBJ whole genome shotgun (WGS) entry which is preliminary data.</text>
</comment>
<protein>
    <submittedName>
        <fullName evidence="2">Transposase</fullName>
    </submittedName>
</protein>
<dbReference type="EMBL" id="JAAIJQ010000172">
    <property type="protein sequence ID" value="NEV65199.1"/>
    <property type="molecule type" value="Genomic_DNA"/>
</dbReference>
<dbReference type="Proteomes" id="UP000483379">
    <property type="component" value="Unassembled WGS sequence"/>
</dbReference>
<evidence type="ECO:0000313" key="3">
    <source>
        <dbReference type="Proteomes" id="UP000483379"/>
    </source>
</evidence>
<evidence type="ECO:0000313" key="2">
    <source>
        <dbReference type="EMBL" id="NEV65199.1"/>
    </source>
</evidence>
<feature type="non-terminal residue" evidence="2">
    <location>
        <position position="61"/>
    </location>
</feature>
<dbReference type="AlphaFoldDB" id="A0A6M0K6V3"/>
<name>A0A6M0K6V3_9GAMM</name>
<keyword evidence="3" id="KW-1185">Reference proteome</keyword>
<evidence type="ECO:0000259" key="1">
    <source>
        <dbReference type="Pfam" id="PF12760"/>
    </source>
</evidence>
<proteinExistence type="predicted"/>
<feature type="domain" description="Transposase zinc-ribbon" evidence="1">
    <location>
        <begin position="22"/>
        <end position="61"/>
    </location>
</feature>
<dbReference type="InterPro" id="IPR024442">
    <property type="entry name" value="Transposase_Zn_ribbon"/>
</dbReference>
<dbReference type="Pfam" id="PF12760">
    <property type="entry name" value="Zn_ribbon_IS1595"/>
    <property type="match status" value="1"/>
</dbReference>
<accession>A0A6M0K6V3</accession>
<organism evidence="2 3">
    <name type="scientific">Thiorhodococcus minor</name>
    <dbReference type="NCBI Taxonomy" id="57489"/>
    <lineage>
        <taxon>Bacteria</taxon>
        <taxon>Pseudomonadati</taxon>
        <taxon>Pseudomonadota</taxon>
        <taxon>Gammaproteobacteria</taxon>
        <taxon>Chromatiales</taxon>
        <taxon>Chromatiaceae</taxon>
        <taxon>Thiorhodococcus</taxon>
    </lineage>
</organism>
<gene>
    <name evidence="2" type="ORF">G3446_25760</name>
</gene>
<sequence length="61" mass="7355">MAQNQIQLQKGLSLQQFLADYGTEEQCEQALERWRWPHWFICPHCGHQHEPVRLRTRALLQ</sequence>